<evidence type="ECO:0000259" key="1">
    <source>
        <dbReference type="PROSITE" id="PS50105"/>
    </source>
</evidence>
<organism evidence="2 3">
    <name type="scientific">Schistosoma japonicum</name>
    <name type="common">Blood fluke</name>
    <dbReference type="NCBI Taxonomy" id="6182"/>
    <lineage>
        <taxon>Eukaryota</taxon>
        <taxon>Metazoa</taxon>
        <taxon>Spiralia</taxon>
        <taxon>Lophotrochozoa</taxon>
        <taxon>Platyhelminthes</taxon>
        <taxon>Trematoda</taxon>
        <taxon>Digenea</taxon>
        <taxon>Strigeidida</taxon>
        <taxon>Schistosomatoidea</taxon>
        <taxon>Schistosomatidae</taxon>
        <taxon>Schistosoma</taxon>
    </lineage>
</organism>
<sequence length="144" mass="16648">MSFSEICKNAWIPEALLWDVGQVACWIEDIGYPQYKECFTGNQIDGRSLIKIHSSTLPDMGVTKFEDIKNIVCKVRELLNLDENKFSRHLHLPPRSIVGMFLEARSYTGSCLSKLTFPRFVYKTQNAIWKPTLTNMGIIFNYKH</sequence>
<feature type="domain" description="SAM" evidence="1">
    <location>
        <begin position="18"/>
        <end position="81"/>
    </location>
</feature>
<dbReference type="SMART" id="SM00454">
    <property type="entry name" value="SAM"/>
    <property type="match status" value="1"/>
</dbReference>
<dbReference type="Pfam" id="PF07647">
    <property type="entry name" value="SAM_2"/>
    <property type="match status" value="1"/>
</dbReference>
<reference evidence="2 3" key="1">
    <citation type="submission" date="2019-03" db="EMBL/GenBank/DDBJ databases">
        <title>An improved genome assembly of the fluke Schistosoma japonicum.</title>
        <authorList>
            <person name="Hu W."/>
            <person name="Luo F."/>
            <person name="Yin M."/>
            <person name="Mo X."/>
            <person name="Sun C."/>
            <person name="Wu Q."/>
            <person name="Zhu B."/>
            <person name="Xiang M."/>
            <person name="Wang J."/>
            <person name="Wang Y."/>
            <person name="Zhang T."/>
            <person name="Xu B."/>
            <person name="Zheng H."/>
            <person name="Feng Z."/>
        </authorList>
    </citation>
    <scope>NUCLEOTIDE SEQUENCE [LARGE SCALE GENOMIC DNA]</scope>
    <source>
        <strain evidence="2">HuSjv2</strain>
        <tissue evidence="2">Worms</tissue>
    </source>
</reference>
<evidence type="ECO:0000313" key="3">
    <source>
        <dbReference type="Proteomes" id="UP000311919"/>
    </source>
</evidence>
<dbReference type="CDD" id="cd09530">
    <property type="entry name" value="SAM_Samd14"/>
    <property type="match status" value="1"/>
</dbReference>
<gene>
    <name evidence="2" type="ORF">EWB00_010862</name>
</gene>
<keyword evidence="3" id="KW-1185">Reference proteome</keyword>
<evidence type="ECO:0000313" key="2">
    <source>
        <dbReference type="EMBL" id="TNN17746.1"/>
    </source>
</evidence>
<dbReference type="InterPro" id="IPR001660">
    <property type="entry name" value="SAM"/>
</dbReference>
<name>A0A4Z2DMH7_SCHJA</name>
<proteinExistence type="predicted"/>
<protein>
    <submittedName>
        <fullName evidence="2">Sterile alpha motif domain-containing protein</fullName>
    </submittedName>
</protein>
<dbReference type="Proteomes" id="UP000311919">
    <property type="component" value="Unassembled WGS sequence"/>
</dbReference>
<dbReference type="OrthoDB" id="6133291at2759"/>
<dbReference type="PANTHER" id="PTHR46829">
    <property type="entry name" value="STERILE ALPHA MOTIF DOMAIN-CONTAINING PROTEIN 15"/>
    <property type="match status" value="1"/>
</dbReference>
<comment type="caution">
    <text evidence="2">The sequence shown here is derived from an EMBL/GenBank/DDBJ whole genome shotgun (WGS) entry which is preliminary data.</text>
</comment>
<dbReference type="PROSITE" id="PS50105">
    <property type="entry name" value="SAM_DOMAIN"/>
    <property type="match status" value="1"/>
</dbReference>
<dbReference type="PANTHER" id="PTHR46829:SF1">
    <property type="entry name" value="STERILE ALPHA MOTIF DOMAIN-CONTAINING PROTEIN 15"/>
    <property type="match status" value="1"/>
</dbReference>
<dbReference type="EMBL" id="SKCS01000088">
    <property type="protein sequence ID" value="TNN17746.1"/>
    <property type="molecule type" value="Genomic_DNA"/>
</dbReference>
<dbReference type="AlphaFoldDB" id="A0A4Z2DMH7"/>
<accession>A0A4Z2DMH7</accession>
<dbReference type="SUPFAM" id="SSF47769">
    <property type="entry name" value="SAM/Pointed domain"/>
    <property type="match status" value="1"/>
</dbReference>
<dbReference type="Gene3D" id="1.10.150.50">
    <property type="entry name" value="Transcription Factor, Ets-1"/>
    <property type="match status" value="1"/>
</dbReference>
<dbReference type="InterPro" id="IPR013761">
    <property type="entry name" value="SAM/pointed_sf"/>
</dbReference>